<dbReference type="PANTHER" id="PTHR33473:SF19">
    <property type="entry name" value="ATP-DEPENDENT CLP PROTEASE ADAPTER PROTEIN CLPS"/>
    <property type="match status" value="1"/>
</dbReference>
<protein>
    <recommendedName>
        <fullName evidence="1">ATP-dependent Clp protease adapter protein ClpS</fullName>
    </recommendedName>
</protein>
<dbReference type="Pfam" id="PF02617">
    <property type="entry name" value="ClpS"/>
    <property type="match status" value="1"/>
</dbReference>
<proteinExistence type="inferred from homology"/>
<evidence type="ECO:0000313" key="4">
    <source>
        <dbReference type="Proteomes" id="UP001476282"/>
    </source>
</evidence>
<feature type="domain" description="Adaptor protein ClpS core" evidence="2">
    <location>
        <begin position="17"/>
        <end position="81"/>
    </location>
</feature>
<dbReference type="Proteomes" id="UP001476282">
    <property type="component" value="Unassembled WGS sequence"/>
</dbReference>
<sequence>MAATETVTKPEVSLDLPWNVVVHDDPVNLMDYVTWVFMKVFSYPKARAEILMLEVHQSGRSIVWTGQRERAELYTHQLQGFQLRTTMEKAAE</sequence>
<dbReference type="GO" id="GO:0008233">
    <property type="term" value="F:peptidase activity"/>
    <property type="evidence" value="ECO:0007669"/>
    <property type="project" value="UniProtKB-KW"/>
</dbReference>
<evidence type="ECO:0000256" key="1">
    <source>
        <dbReference type="HAMAP-Rule" id="MF_00302"/>
    </source>
</evidence>
<keyword evidence="3" id="KW-0645">Protease</keyword>
<dbReference type="InterPro" id="IPR014719">
    <property type="entry name" value="Ribosomal_bL12_C/ClpS-like"/>
</dbReference>
<dbReference type="RefSeq" id="WP_353566258.1">
    <property type="nucleotide sequence ID" value="NZ_BAABRI010000006.1"/>
</dbReference>
<dbReference type="EMBL" id="BAABRI010000006">
    <property type="protein sequence ID" value="GAA5482112.1"/>
    <property type="molecule type" value="Genomic_DNA"/>
</dbReference>
<accession>A0ABP9UL59</accession>
<dbReference type="Gene3D" id="3.30.1390.10">
    <property type="match status" value="1"/>
</dbReference>
<dbReference type="InterPro" id="IPR022935">
    <property type="entry name" value="ClpS"/>
</dbReference>
<dbReference type="InterPro" id="IPR003769">
    <property type="entry name" value="ClpS_core"/>
</dbReference>
<dbReference type="GO" id="GO:0006508">
    <property type="term" value="P:proteolysis"/>
    <property type="evidence" value="ECO:0007669"/>
    <property type="project" value="UniProtKB-KW"/>
</dbReference>
<comment type="similarity">
    <text evidence="1">Belongs to the ClpS family.</text>
</comment>
<comment type="function">
    <text evidence="1">Involved in the modulation of the specificity of the ClpAP-mediated ATP-dependent protein degradation.</text>
</comment>
<gene>
    <name evidence="1 3" type="primary">clpS</name>
    <name evidence="3" type="ORF">Hsar01_01328</name>
</gene>
<evidence type="ECO:0000313" key="3">
    <source>
        <dbReference type="EMBL" id="GAA5482112.1"/>
    </source>
</evidence>
<dbReference type="HAMAP" id="MF_00302">
    <property type="entry name" value="ClpS"/>
    <property type="match status" value="1"/>
</dbReference>
<name>A0ABP9UL59_9BACT</name>
<keyword evidence="3" id="KW-0378">Hydrolase</keyword>
<comment type="subunit">
    <text evidence="1">Binds to the N-terminal domain of the chaperone ClpA.</text>
</comment>
<comment type="caution">
    <text evidence="3">The sequence shown here is derived from an EMBL/GenBank/DDBJ whole genome shotgun (WGS) entry which is preliminary data.</text>
</comment>
<dbReference type="NCBIfam" id="NF000668">
    <property type="entry name" value="PRK00033.1-1"/>
    <property type="match status" value="1"/>
</dbReference>
<evidence type="ECO:0000259" key="2">
    <source>
        <dbReference type="Pfam" id="PF02617"/>
    </source>
</evidence>
<reference evidence="3 4" key="1">
    <citation type="submission" date="2024-02" db="EMBL/GenBank/DDBJ databases">
        <title>Haloferula sargassicola NBRC 104335.</title>
        <authorList>
            <person name="Ichikawa N."/>
            <person name="Katano-Makiyama Y."/>
            <person name="Hidaka K."/>
        </authorList>
    </citation>
    <scope>NUCLEOTIDE SEQUENCE [LARGE SCALE GENOMIC DNA]</scope>
    <source>
        <strain evidence="3 4">NBRC 104335</strain>
    </source>
</reference>
<dbReference type="SUPFAM" id="SSF54736">
    <property type="entry name" value="ClpS-like"/>
    <property type="match status" value="1"/>
</dbReference>
<dbReference type="PANTHER" id="PTHR33473">
    <property type="entry name" value="ATP-DEPENDENT CLP PROTEASE ADAPTER PROTEIN CLPS1, CHLOROPLASTIC"/>
    <property type="match status" value="1"/>
</dbReference>
<organism evidence="3 4">
    <name type="scientific">Haloferula sargassicola</name>
    <dbReference type="NCBI Taxonomy" id="490096"/>
    <lineage>
        <taxon>Bacteria</taxon>
        <taxon>Pseudomonadati</taxon>
        <taxon>Verrucomicrobiota</taxon>
        <taxon>Verrucomicrobiia</taxon>
        <taxon>Verrucomicrobiales</taxon>
        <taxon>Verrucomicrobiaceae</taxon>
        <taxon>Haloferula</taxon>
    </lineage>
</organism>
<keyword evidence="4" id="KW-1185">Reference proteome</keyword>